<evidence type="ECO:0000259" key="2">
    <source>
        <dbReference type="Pfam" id="PF03779"/>
    </source>
</evidence>
<protein>
    <submittedName>
        <fullName evidence="3">SPW repeat-containing protein</fullName>
    </submittedName>
</protein>
<proteinExistence type="predicted"/>
<feature type="transmembrane region" description="Helical" evidence="1">
    <location>
        <begin position="38"/>
        <end position="59"/>
    </location>
</feature>
<keyword evidence="1" id="KW-1133">Transmembrane helix</keyword>
<dbReference type="Proteomes" id="UP000239736">
    <property type="component" value="Unassembled WGS sequence"/>
</dbReference>
<feature type="domain" description="SPW repeat-containing integral membrane" evidence="2">
    <location>
        <begin position="12"/>
        <end position="115"/>
    </location>
</feature>
<evidence type="ECO:0000256" key="1">
    <source>
        <dbReference type="SAM" id="Phobius"/>
    </source>
</evidence>
<sequence length="128" mass="13829">MRDFFKKATERWQDGINLLLGVWLFLSPWLLGFADISAAFWNALVFGALIVALAALAIVEYHDWEEWADMAIGLWVAVSPWVLGFAALTSGEGAGAFAATWNALVTGVLTLGLAAWALFGRPGQTQSA</sequence>
<feature type="transmembrane region" description="Helical" evidence="1">
    <location>
        <begin position="94"/>
        <end position="119"/>
    </location>
</feature>
<evidence type="ECO:0000313" key="4">
    <source>
        <dbReference type="Proteomes" id="UP000239736"/>
    </source>
</evidence>
<keyword evidence="4" id="KW-1185">Reference proteome</keyword>
<keyword evidence="1" id="KW-0472">Membrane</keyword>
<dbReference type="InterPro" id="IPR005530">
    <property type="entry name" value="SPW"/>
</dbReference>
<dbReference type="RefSeq" id="WP_104068871.1">
    <property type="nucleotide sequence ID" value="NZ_PRDS01000001.1"/>
</dbReference>
<dbReference type="EMBL" id="PRDS01000001">
    <property type="protein sequence ID" value="PPB82302.1"/>
    <property type="molecule type" value="Genomic_DNA"/>
</dbReference>
<accession>A0A2S5JLJ2</accession>
<dbReference type="Pfam" id="PF03779">
    <property type="entry name" value="SPW"/>
    <property type="match status" value="1"/>
</dbReference>
<comment type="caution">
    <text evidence="3">The sequence shown here is derived from an EMBL/GenBank/DDBJ whole genome shotgun (WGS) entry which is preliminary data.</text>
</comment>
<evidence type="ECO:0000313" key="3">
    <source>
        <dbReference type="EMBL" id="PPB82302.1"/>
    </source>
</evidence>
<feature type="transmembrane region" description="Helical" evidence="1">
    <location>
        <begin position="12"/>
        <end position="32"/>
    </location>
</feature>
<gene>
    <name evidence="3" type="ORF">LV82_00230</name>
</gene>
<dbReference type="OrthoDB" id="166183at2"/>
<keyword evidence="1" id="KW-0812">Transmembrane</keyword>
<organism evidence="3 4">
    <name type="scientific">Albidovulum inexpectatum</name>
    <dbReference type="NCBI Taxonomy" id="196587"/>
    <lineage>
        <taxon>Bacteria</taxon>
        <taxon>Pseudomonadati</taxon>
        <taxon>Pseudomonadota</taxon>
        <taxon>Alphaproteobacteria</taxon>
        <taxon>Rhodobacterales</taxon>
        <taxon>Paracoccaceae</taxon>
        <taxon>Albidovulum</taxon>
    </lineage>
</organism>
<reference evidence="3 4" key="1">
    <citation type="submission" date="2018-01" db="EMBL/GenBank/DDBJ databases">
        <title>Genomic Encyclopedia of Archaeal and Bacterial Type Strains, Phase II (KMG-II): from individual species to whole genera.</title>
        <authorList>
            <person name="Goeker M."/>
        </authorList>
    </citation>
    <scope>NUCLEOTIDE SEQUENCE [LARGE SCALE GENOMIC DNA]</scope>
    <source>
        <strain evidence="3 4">DSM 12048</strain>
    </source>
</reference>
<feature type="transmembrane region" description="Helical" evidence="1">
    <location>
        <begin position="71"/>
        <end position="88"/>
    </location>
</feature>
<name>A0A2S5JLJ2_9RHOB</name>
<dbReference type="AlphaFoldDB" id="A0A2S5JLJ2"/>